<evidence type="ECO:0000259" key="3">
    <source>
        <dbReference type="Pfam" id="PF00535"/>
    </source>
</evidence>
<dbReference type="InterPro" id="IPR029044">
    <property type="entry name" value="Nucleotide-diphossugar_trans"/>
</dbReference>
<name>A0ABT9IFP0_9ACTN</name>
<dbReference type="GO" id="GO:0016757">
    <property type="term" value="F:glycosyltransferase activity"/>
    <property type="evidence" value="ECO:0007669"/>
    <property type="project" value="UniProtKB-KW"/>
</dbReference>
<evidence type="ECO:0000256" key="2">
    <source>
        <dbReference type="ARBA" id="ARBA00022679"/>
    </source>
</evidence>
<dbReference type="CDD" id="cd03801">
    <property type="entry name" value="GT4_PimA-like"/>
    <property type="match status" value="1"/>
</dbReference>
<keyword evidence="6" id="KW-1185">Reference proteome</keyword>
<dbReference type="PANTHER" id="PTHR43179">
    <property type="entry name" value="RHAMNOSYLTRANSFERASE WBBL"/>
    <property type="match status" value="1"/>
</dbReference>
<sequence length="693" mass="73898">MSRPGASEGAIGVVVVNFGSHRLLAQNLPGATGLGPDVRVVVVDNHSTDQEREAVRTLAAARGWELVGLPDNRGFGAATNVGIARAQELGCVTYLCLNPDARATPAVIAELRAHSLRQPLTVISPLITSSTGEVVFSGSTLSLRDGRVRGARSPRPPLPDPEPWLTGACLVIHAQLWARLGGFDETYFLYWEDVDLSHRALAAGGHLEVREDLQVVHDEGGTHGAERAHGKSALYYRYNCRNRLTFAARNLSRPDLLRWLVATPRVSWEILLRGGRRQLVESPRPAWAALRGSIEGALLGLAALVRPVRRRPAGEPRRVLLAHPGSELYGSDRVFLESVAALVADDQVVVALPGPGPLADALQKVGAQVVTCRMPVIRKSALRPVGALRLLVDAVAGLLPAVRLLRTAGRDGVYVSTLTIPLWIVLAWLSGRRVVCHVHEAERGAPALVRRLLALPVSWASAVVVNSRFSLEVLAESAPGIESRATVVHNGIPSPATVPPPRTELTGGVRLLFIGRLSARKGPQVAVAALAELRSRGVPACLDLLGGVFPGYEWFEAELREAVAAAGLDGQVAFRGFEADVWPVLAAADVVLVPSVVDEPFGNTAVEAVLAARPLVVSDSSGLREAAAGYASARAVPPGHATAWADAVAGLVADWPTVGRLAVEDAQRARARHAPETYRAEMAGLLRRTWESR</sequence>
<dbReference type="InterPro" id="IPR028098">
    <property type="entry name" value="Glyco_trans_4-like_N"/>
</dbReference>
<dbReference type="InterPro" id="IPR001173">
    <property type="entry name" value="Glyco_trans_2-like"/>
</dbReference>
<dbReference type="Proteomes" id="UP001233673">
    <property type="component" value="Unassembled WGS sequence"/>
</dbReference>
<protein>
    <submittedName>
        <fullName evidence="5">Glycosyltransferase</fullName>
        <ecNumber evidence="5">2.4.-.-</ecNumber>
    </submittedName>
</protein>
<reference evidence="6" key="1">
    <citation type="submission" date="2023-05" db="EMBL/GenBank/DDBJ databases">
        <title>Draft genome of Pseudofrankia sp. BMG5.37.</title>
        <authorList>
            <person name="Gtari M."/>
            <person name="Ghodhbane F."/>
            <person name="Sbissi I."/>
        </authorList>
    </citation>
    <scope>NUCLEOTIDE SEQUENCE [LARGE SCALE GENOMIC DNA]</scope>
    <source>
        <strain evidence="6">BMG 814</strain>
    </source>
</reference>
<dbReference type="Gene3D" id="3.40.50.2000">
    <property type="entry name" value="Glycogen Phosphorylase B"/>
    <property type="match status" value="2"/>
</dbReference>
<dbReference type="RefSeq" id="WP_306000948.1">
    <property type="nucleotide sequence ID" value="NZ_JASNFN010000023.1"/>
</dbReference>
<dbReference type="Pfam" id="PF00535">
    <property type="entry name" value="Glycos_transf_2"/>
    <property type="match status" value="1"/>
</dbReference>
<dbReference type="Pfam" id="PF13692">
    <property type="entry name" value="Glyco_trans_1_4"/>
    <property type="match status" value="1"/>
</dbReference>
<evidence type="ECO:0000313" key="6">
    <source>
        <dbReference type="Proteomes" id="UP001233673"/>
    </source>
</evidence>
<keyword evidence="1 5" id="KW-0328">Glycosyltransferase</keyword>
<evidence type="ECO:0000259" key="4">
    <source>
        <dbReference type="Pfam" id="PF13439"/>
    </source>
</evidence>
<dbReference type="EC" id="2.4.-.-" evidence="5"/>
<comment type="caution">
    <text evidence="5">The sequence shown here is derived from an EMBL/GenBank/DDBJ whole genome shotgun (WGS) entry which is preliminary data.</text>
</comment>
<dbReference type="SUPFAM" id="SSF53448">
    <property type="entry name" value="Nucleotide-diphospho-sugar transferases"/>
    <property type="match status" value="1"/>
</dbReference>
<feature type="domain" description="Glycosyltransferase 2-like" evidence="3">
    <location>
        <begin position="24"/>
        <end position="140"/>
    </location>
</feature>
<feature type="domain" description="Glycosyltransferase subfamily 4-like N-terminal" evidence="4">
    <location>
        <begin position="330"/>
        <end position="492"/>
    </location>
</feature>
<dbReference type="EMBL" id="JASNFN010000023">
    <property type="protein sequence ID" value="MDP5184383.1"/>
    <property type="molecule type" value="Genomic_DNA"/>
</dbReference>
<dbReference type="Pfam" id="PF13439">
    <property type="entry name" value="Glyco_transf_4"/>
    <property type="match status" value="1"/>
</dbReference>
<keyword evidence="2 5" id="KW-0808">Transferase</keyword>
<dbReference type="PANTHER" id="PTHR43179:SF7">
    <property type="entry name" value="RHAMNOSYLTRANSFERASE WBBL"/>
    <property type="match status" value="1"/>
</dbReference>
<dbReference type="SUPFAM" id="SSF53756">
    <property type="entry name" value="UDP-Glycosyltransferase/glycogen phosphorylase"/>
    <property type="match status" value="1"/>
</dbReference>
<evidence type="ECO:0000256" key="1">
    <source>
        <dbReference type="ARBA" id="ARBA00022676"/>
    </source>
</evidence>
<accession>A0ABT9IFP0</accession>
<gene>
    <name evidence="5" type="ORF">QOZ88_17245</name>
</gene>
<dbReference type="Gene3D" id="3.90.550.10">
    <property type="entry name" value="Spore Coat Polysaccharide Biosynthesis Protein SpsA, Chain A"/>
    <property type="match status" value="1"/>
</dbReference>
<evidence type="ECO:0000313" key="5">
    <source>
        <dbReference type="EMBL" id="MDP5184383.1"/>
    </source>
</evidence>
<proteinExistence type="predicted"/>
<organism evidence="5 6">
    <name type="scientific">Blastococcus carthaginiensis</name>
    <dbReference type="NCBI Taxonomy" id="3050034"/>
    <lineage>
        <taxon>Bacteria</taxon>
        <taxon>Bacillati</taxon>
        <taxon>Actinomycetota</taxon>
        <taxon>Actinomycetes</taxon>
        <taxon>Geodermatophilales</taxon>
        <taxon>Geodermatophilaceae</taxon>
        <taxon>Blastococcus</taxon>
    </lineage>
</organism>